<protein>
    <submittedName>
        <fullName evidence="1">Bm8208</fullName>
    </submittedName>
</protein>
<reference evidence="1" key="2">
    <citation type="submission" date="2012-12" db="EMBL/GenBank/DDBJ databases">
        <authorList>
            <consortium name="WormBase Consortium"/>
            <person name="Ghedin E."/>
            <person name="Paulini M."/>
        </authorList>
    </citation>
    <scope>NUCLEOTIDE SEQUENCE</scope>
    <source>
        <strain evidence="1">FR3</strain>
    </source>
</reference>
<proteinExistence type="predicted"/>
<dbReference type="AlphaFoldDB" id="A0A1I9G910"/>
<reference evidence="1" key="1">
    <citation type="journal article" date="2007" name="Science">
        <title>Draft genome of the filarial nematode parasite Brugia malayi.</title>
        <authorList>
            <person name="Ghedin E."/>
            <person name="Wang S."/>
            <person name="Spiro D."/>
            <person name="Caler E."/>
            <person name="Zhao Q."/>
            <person name="Crabtree J."/>
            <person name="Allen J.E."/>
            <person name="Delcher A.L."/>
            <person name="Guiliano D.B."/>
            <person name="Miranda-Saavedra D."/>
            <person name="Angiuoli S.V."/>
            <person name="Creasy T."/>
            <person name="Amedeo P."/>
            <person name="Haas B."/>
            <person name="El-Sayed N.M."/>
            <person name="Wortman J.R."/>
            <person name="Feldblyum T."/>
            <person name="Tallon L."/>
            <person name="Schatz M."/>
            <person name="Shumway M."/>
            <person name="Koo H."/>
            <person name="Salzberg S.L."/>
            <person name="Schobel S."/>
            <person name="Pertea M."/>
            <person name="Pop M."/>
            <person name="White O."/>
            <person name="Barton G.J."/>
            <person name="Carlow C.K."/>
            <person name="Crawford M.J."/>
            <person name="Daub J."/>
            <person name="Dimmic M.W."/>
            <person name="Estes C.F."/>
            <person name="Foster J.M."/>
            <person name="Ganatra M."/>
            <person name="Gregory W.F."/>
            <person name="Johnson N.M."/>
            <person name="Jin J."/>
            <person name="Komuniecki R."/>
            <person name="Korf I."/>
            <person name="Kumar S."/>
            <person name="Laney S."/>
            <person name="Li B.W."/>
            <person name="Li W."/>
            <person name="Lindblom T.H."/>
            <person name="Lustigman S."/>
            <person name="Ma D."/>
            <person name="Maina C.V."/>
            <person name="Martin D.M."/>
            <person name="McCarter J.P."/>
            <person name="McReynolds L."/>
            <person name="Mitreva M."/>
            <person name="Nutman T.B."/>
            <person name="Parkinson J."/>
            <person name="Peregrin-Alvarez J.M."/>
            <person name="Poole C."/>
            <person name="Ren Q."/>
            <person name="Saunders L."/>
            <person name="Sluder A.E."/>
            <person name="Smith K."/>
            <person name="Stanke M."/>
            <person name="Unnasch T.R."/>
            <person name="Ware J."/>
            <person name="Wei A.D."/>
            <person name="Weil G."/>
            <person name="Williams D.J."/>
            <person name="Zhang Y."/>
            <person name="Williams S.A."/>
            <person name="Fraser-Liggett C."/>
            <person name="Slatko B."/>
            <person name="Blaxter M.L."/>
            <person name="Scott A.L."/>
        </authorList>
    </citation>
    <scope>NUCLEOTIDE SEQUENCE</scope>
    <source>
        <strain evidence="1">FR3</strain>
    </source>
</reference>
<dbReference type="OMA" id="WEADRFR"/>
<organism evidence="1">
    <name type="scientific">Brugia malayi</name>
    <name type="common">Filarial nematode worm</name>
    <dbReference type="NCBI Taxonomy" id="6279"/>
    <lineage>
        <taxon>Eukaryota</taxon>
        <taxon>Metazoa</taxon>
        <taxon>Ecdysozoa</taxon>
        <taxon>Nematoda</taxon>
        <taxon>Chromadorea</taxon>
        <taxon>Rhabditida</taxon>
        <taxon>Spirurina</taxon>
        <taxon>Spiruromorpha</taxon>
        <taxon>Filarioidea</taxon>
        <taxon>Onchocercidae</taxon>
        <taxon>Brugia</taxon>
    </lineage>
</organism>
<name>A0A1I9G910_BRUMA</name>
<gene>
    <name evidence="1" type="primary">Bm8208</name>
    <name evidence="1" type="ORF">BM_Bm8208</name>
</gene>
<evidence type="ECO:0000313" key="1">
    <source>
        <dbReference type="EMBL" id="CDQ06532.1"/>
    </source>
</evidence>
<accession>A0A1I9G910</accession>
<sequence>MSYFLRNFDLLNESRASITSPNVSLHSSKENYFVHPKGTSCQYAQLLKYCAKLPQRGHILRFPTARRRSIYTSTDFDTEAGWEADRFRVMIVGEERRGTDGTDHGFRTASLDLAPHLEILAAPSTFGVVAIARAIILKYTPFLKVTLSSFDDNRIDSQTVVEVECQQ</sequence>
<dbReference type="EMBL" id="LN855593">
    <property type="protein sequence ID" value="CDQ06532.1"/>
    <property type="molecule type" value="Genomic_DNA"/>
</dbReference>